<dbReference type="Proteomes" id="UP001152531">
    <property type="component" value="Unassembled WGS sequence"/>
</dbReference>
<comment type="caution">
    <text evidence="1">The sequence shown here is derived from an EMBL/GenBank/DDBJ whole genome shotgun (WGS) entry which is preliminary data.</text>
</comment>
<organism evidence="1 2">
    <name type="scientific">[Candida] jaroonii</name>
    <dbReference type="NCBI Taxonomy" id="467808"/>
    <lineage>
        <taxon>Eukaryota</taxon>
        <taxon>Fungi</taxon>
        <taxon>Dikarya</taxon>
        <taxon>Ascomycota</taxon>
        <taxon>Saccharomycotina</taxon>
        <taxon>Pichiomycetes</taxon>
        <taxon>Debaryomycetaceae</taxon>
        <taxon>Yamadazyma</taxon>
    </lineage>
</organism>
<proteinExistence type="predicted"/>
<protein>
    <submittedName>
        <fullName evidence="1">Uncharacterized protein</fullName>
    </submittedName>
</protein>
<gene>
    <name evidence="1" type="ORF">CLIB1444_08S04698</name>
</gene>
<keyword evidence="2" id="KW-1185">Reference proteome</keyword>
<evidence type="ECO:0000313" key="2">
    <source>
        <dbReference type="Proteomes" id="UP001152531"/>
    </source>
</evidence>
<name>A0ACA9YBL7_9ASCO</name>
<accession>A0ACA9YBL7</accession>
<reference evidence="1" key="1">
    <citation type="submission" date="2022-06" db="EMBL/GenBank/DDBJ databases">
        <authorList>
            <person name="Legras J.-L."/>
            <person name="Devillers H."/>
            <person name="Grondin C."/>
        </authorList>
    </citation>
    <scope>NUCLEOTIDE SEQUENCE</scope>
    <source>
        <strain evidence="1">CLIB 1444</strain>
    </source>
</reference>
<sequence>MNKPRTLPLSIILRLNQSLNKTILNKKFYSEVNSKILTKASTIDANLYFICYFTLLVSSVLNNKTRIRKFLQDQRLKLVALIEKTFGVKVSESNNKLLNKIGTKHPIVESTSNLAPYLKRISSYLSDVRIFNRLFDTVKYMPWIIGEYEAFISKTSKVSKFTRFINLFQAFNCILLEALENLGWLTEHNWIGTNDNNYWCIETYIWCSRVWGFYIIIEVLELFRRTPYKNWDKAWKIELFKQVVQIPLVVHWSLYDGCLTPFWVGICGSGASWWGFKDSWKSLDL</sequence>
<evidence type="ECO:0000313" key="1">
    <source>
        <dbReference type="EMBL" id="CAH6722226.1"/>
    </source>
</evidence>
<dbReference type="EMBL" id="CALSDN010000008">
    <property type="protein sequence ID" value="CAH6722226.1"/>
    <property type="molecule type" value="Genomic_DNA"/>
</dbReference>